<reference evidence="1 2" key="1">
    <citation type="submission" date="2018-10" db="EMBL/GenBank/DDBJ databases">
        <title>Natrarchaeobius chitinivorans gen. nov., sp. nov., and Natrarchaeobius haloalkaliphilus sp. nov., alkaliphilic, chitin-utilizing haloarchaea from hypersaline alkaline lakes.</title>
        <authorList>
            <person name="Sorokin D.Y."/>
            <person name="Elcheninov A.G."/>
            <person name="Kostrikina N.A."/>
            <person name="Bale N.J."/>
            <person name="Sinninghe Damste J.S."/>
            <person name="Khijniak T.V."/>
            <person name="Kublanov I.V."/>
            <person name="Toshchakov S.V."/>
        </authorList>
    </citation>
    <scope>NUCLEOTIDE SEQUENCE [LARGE SCALE GENOMIC DNA]</scope>
    <source>
        <strain evidence="1 2">AArcht7</strain>
    </source>
</reference>
<comment type="caution">
    <text evidence="1">The sequence shown here is derived from an EMBL/GenBank/DDBJ whole genome shotgun (WGS) entry which is preliminary data.</text>
</comment>
<gene>
    <name evidence="1" type="ORF">EA472_16655</name>
</gene>
<keyword evidence="2" id="KW-1185">Reference proteome</keyword>
<evidence type="ECO:0000313" key="2">
    <source>
        <dbReference type="Proteomes" id="UP000281431"/>
    </source>
</evidence>
<name>A0A3N6PJQ7_NATCH</name>
<dbReference type="EMBL" id="REFZ01000012">
    <property type="protein sequence ID" value="RQG98845.1"/>
    <property type="molecule type" value="Genomic_DNA"/>
</dbReference>
<organism evidence="1 2">
    <name type="scientific">Natrarchaeobius chitinivorans</name>
    <dbReference type="NCBI Taxonomy" id="1679083"/>
    <lineage>
        <taxon>Archaea</taxon>
        <taxon>Methanobacteriati</taxon>
        <taxon>Methanobacteriota</taxon>
        <taxon>Stenosarchaea group</taxon>
        <taxon>Halobacteria</taxon>
        <taxon>Halobacteriales</taxon>
        <taxon>Natrialbaceae</taxon>
        <taxon>Natrarchaeobius</taxon>
    </lineage>
</organism>
<accession>A0A3N6PJQ7</accession>
<protein>
    <submittedName>
        <fullName evidence="1">Uncharacterized protein</fullName>
    </submittedName>
</protein>
<sequence>MDALPDEAELAERIAREAIADDRVRRRRDRRQNYDLLVESLESARGDADEYYLTVDDAPVALDITSDSVDITDAQESAWYYVDELVVRRTEDEEIAPEDGDVVECLIDD</sequence>
<dbReference type="Proteomes" id="UP000281431">
    <property type="component" value="Unassembled WGS sequence"/>
</dbReference>
<evidence type="ECO:0000313" key="1">
    <source>
        <dbReference type="EMBL" id="RQG98845.1"/>
    </source>
</evidence>
<proteinExistence type="predicted"/>
<dbReference type="AlphaFoldDB" id="A0A3N6PJQ7"/>